<keyword evidence="5 9" id="KW-1133">Transmembrane helix</keyword>
<keyword evidence="2" id="KW-0813">Transport</keyword>
<dbReference type="PANTHER" id="PTHR33281">
    <property type="entry name" value="UPF0187 PROTEIN YNEE"/>
    <property type="match status" value="1"/>
</dbReference>
<evidence type="ECO:0000256" key="8">
    <source>
        <dbReference type="ARBA" id="ARBA00034708"/>
    </source>
</evidence>
<keyword evidence="4 9" id="KW-0812">Transmembrane</keyword>
<keyword evidence="6" id="KW-0406">Ion transport</keyword>
<dbReference type="RefSeq" id="WP_008685198.1">
    <property type="nucleotide sequence ID" value="NZ_ANOH01000357.1"/>
</dbReference>
<keyword evidence="7 9" id="KW-0472">Membrane</keyword>
<evidence type="ECO:0000256" key="4">
    <source>
        <dbReference type="ARBA" id="ARBA00022692"/>
    </source>
</evidence>
<sequence>MIVGGSRVQWRIVGELWRPMLLITVYVLVVSWIDLSYHLEDYEFPISIVGILGTVIGLLLGFRTNSSYDRWWEARTLWGAIVNDSRSWTRQLLAFAGPEADGQHGQSPVTRMALRQTAWCYALSRHLRNQNPLEGLSGLVESDELYKYGECLNVPNEILLQQAVELSELKRQDKLDPFEFVELERTLTRLTNAMGGCERIKNTPFPASYSRMLHGLICGFVLFLPFGLVQVPGPALVFISLCLSFGFLFVEHVAIYLQDPFSNKPSDTPMLGLSRTIEINIRQMLGQTDVPEKLEPVDGVLY</sequence>
<protein>
    <recommendedName>
        <fullName evidence="12">Bestrophin, RFP-TM, chloride channel</fullName>
    </recommendedName>
</protein>
<dbReference type="GO" id="GO:0005254">
    <property type="term" value="F:chloride channel activity"/>
    <property type="evidence" value="ECO:0007669"/>
    <property type="project" value="InterPro"/>
</dbReference>
<evidence type="ECO:0000256" key="7">
    <source>
        <dbReference type="ARBA" id="ARBA00023136"/>
    </source>
</evidence>
<evidence type="ECO:0000256" key="3">
    <source>
        <dbReference type="ARBA" id="ARBA00022475"/>
    </source>
</evidence>
<feature type="transmembrane region" description="Helical" evidence="9">
    <location>
        <begin position="209"/>
        <end position="229"/>
    </location>
</feature>
<evidence type="ECO:0000313" key="10">
    <source>
        <dbReference type="EMBL" id="EMI53399.1"/>
    </source>
</evidence>
<feature type="transmembrane region" description="Helical" evidence="9">
    <location>
        <begin position="235"/>
        <end position="257"/>
    </location>
</feature>
<dbReference type="InterPro" id="IPR044669">
    <property type="entry name" value="YneE/VCCN1/2-like"/>
</dbReference>
<dbReference type="EMBL" id="ANOH01000357">
    <property type="protein sequence ID" value="EMI53399.1"/>
    <property type="molecule type" value="Genomic_DNA"/>
</dbReference>
<evidence type="ECO:0000256" key="2">
    <source>
        <dbReference type="ARBA" id="ARBA00022448"/>
    </source>
</evidence>
<accession>M5TWI6</accession>
<dbReference type="AlphaFoldDB" id="M5TWI6"/>
<comment type="subcellular location">
    <subcellularLocation>
        <location evidence="1">Cell membrane</location>
        <topology evidence="1">Multi-pass membrane protein</topology>
    </subcellularLocation>
</comment>
<dbReference type="GO" id="GO:0005886">
    <property type="term" value="C:plasma membrane"/>
    <property type="evidence" value="ECO:0007669"/>
    <property type="project" value="UniProtKB-SubCell"/>
</dbReference>
<gene>
    <name evidence="10" type="ORF">RSSM_05146</name>
</gene>
<name>M5TWI6_9BACT</name>
<dbReference type="PANTHER" id="PTHR33281:SF19">
    <property type="entry name" value="VOLTAGE-DEPENDENT ANION CHANNEL-FORMING PROTEIN YNEE"/>
    <property type="match status" value="1"/>
</dbReference>
<evidence type="ECO:0000313" key="11">
    <source>
        <dbReference type="Proteomes" id="UP000011885"/>
    </source>
</evidence>
<feature type="transmembrane region" description="Helical" evidence="9">
    <location>
        <begin position="20"/>
        <end position="38"/>
    </location>
</feature>
<dbReference type="Pfam" id="PF25539">
    <property type="entry name" value="Bestrophin_2"/>
    <property type="match status" value="1"/>
</dbReference>
<evidence type="ECO:0000256" key="1">
    <source>
        <dbReference type="ARBA" id="ARBA00004651"/>
    </source>
</evidence>
<evidence type="ECO:0000256" key="6">
    <source>
        <dbReference type="ARBA" id="ARBA00023065"/>
    </source>
</evidence>
<keyword evidence="11" id="KW-1185">Reference proteome</keyword>
<keyword evidence="3" id="KW-1003">Cell membrane</keyword>
<comment type="similarity">
    <text evidence="8">Belongs to the anion channel-forming bestrophin (TC 1.A.46) family.</text>
</comment>
<reference evidence="10 11" key="1">
    <citation type="journal article" date="2013" name="Mar. Genomics">
        <title>Expression of sulfatases in Rhodopirellula baltica and the diversity of sulfatases in the genus Rhodopirellula.</title>
        <authorList>
            <person name="Wegner C.E."/>
            <person name="Richter-Heitmann T."/>
            <person name="Klindworth A."/>
            <person name="Klockow C."/>
            <person name="Richter M."/>
            <person name="Achstetter T."/>
            <person name="Glockner F.O."/>
            <person name="Harder J."/>
        </authorList>
    </citation>
    <scope>NUCLEOTIDE SEQUENCE [LARGE SCALE GENOMIC DNA]</scope>
    <source>
        <strain evidence="10 11">SM41</strain>
    </source>
</reference>
<feature type="transmembrane region" description="Helical" evidence="9">
    <location>
        <begin position="44"/>
        <end position="62"/>
    </location>
</feature>
<organism evidence="10 11">
    <name type="scientific">Rhodopirellula sallentina SM41</name>
    <dbReference type="NCBI Taxonomy" id="1263870"/>
    <lineage>
        <taxon>Bacteria</taxon>
        <taxon>Pseudomonadati</taxon>
        <taxon>Planctomycetota</taxon>
        <taxon>Planctomycetia</taxon>
        <taxon>Pirellulales</taxon>
        <taxon>Pirellulaceae</taxon>
        <taxon>Rhodopirellula</taxon>
    </lineage>
</organism>
<proteinExistence type="inferred from homology"/>
<evidence type="ECO:0008006" key="12">
    <source>
        <dbReference type="Google" id="ProtNLM"/>
    </source>
</evidence>
<comment type="caution">
    <text evidence="10">The sequence shown here is derived from an EMBL/GenBank/DDBJ whole genome shotgun (WGS) entry which is preliminary data.</text>
</comment>
<dbReference type="PATRIC" id="fig|1263870.3.peg.5443"/>
<dbReference type="Proteomes" id="UP000011885">
    <property type="component" value="Unassembled WGS sequence"/>
</dbReference>
<evidence type="ECO:0000256" key="9">
    <source>
        <dbReference type="SAM" id="Phobius"/>
    </source>
</evidence>
<evidence type="ECO:0000256" key="5">
    <source>
        <dbReference type="ARBA" id="ARBA00022989"/>
    </source>
</evidence>